<dbReference type="EMBL" id="MWDQ01000119">
    <property type="protein sequence ID" value="OQB72639.1"/>
    <property type="molecule type" value="Genomic_DNA"/>
</dbReference>
<dbReference type="AlphaFoldDB" id="A0A1V6C6T9"/>
<comment type="caution">
    <text evidence="2">The sequence shown here is derived from an EMBL/GenBank/DDBJ whole genome shotgun (WGS) entry which is preliminary data.</text>
</comment>
<proteinExistence type="predicted"/>
<dbReference type="Proteomes" id="UP000485562">
    <property type="component" value="Unassembled WGS sequence"/>
</dbReference>
<protein>
    <submittedName>
        <fullName evidence="2">Uncharacterized protein</fullName>
    </submittedName>
</protein>
<keyword evidence="1" id="KW-1133">Transmembrane helix</keyword>
<evidence type="ECO:0000256" key="1">
    <source>
        <dbReference type="SAM" id="Phobius"/>
    </source>
</evidence>
<gene>
    <name evidence="2" type="ORF">BWX89_01256</name>
</gene>
<accession>A0A1V6C6T9</accession>
<organism evidence="2">
    <name type="scientific">candidate division TA06 bacterium ADurb.Bin131</name>
    <dbReference type="NCBI Taxonomy" id="1852827"/>
    <lineage>
        <taxon>Bacteria</taxon>
        <taxon>Bacteria division TA06</taxon>
    </lineage>
</organism>
<reference evidence="2" key="1">
    <citation type="submission" date="2017-02" db="EMBL/GenBank/DDBJ databases">
        <title>Delving into the versatile metabolic prowess of the omnipresent phylum Bacteroidetes.</title>
        <authorList>
            <person name="Nobu M.K."/>
            <person name="Mei R."/>
            <person name="Narihiro T."/>
            <person name="Kuroda K."/>
            <person name="Liu W.-T."/>
        </authorList>
    </citation>
    <scope>NUCLEOTIDE SEQUENCE</scope>
    <source>
        <strain evidence="2">ADurb.Bin131</strain>
    </source>
</reference>
<name>A0A1V6C6T9_UNCT6</name>
<evidence type="ECO:0000313" key="2">
    <source>
        <dbReference type="EMBL" id="OQB72639.1"/>
    </source>
</evidence>
<keyword evidence="1" id="KW-0472">Membrane</keyword>
<feature type="transmembrane region" description="Helical" evidence="1">
    <location>
        <begin position="12"/>
        <end position="30"/>
    </location>
</feature>
<sequence>MKRIRYLFNRVFSVKIIILCLLFCANIFIVKTFPADIKKQIVPEDIFSQDELNTLSDYMKLWWLPITQEFQKKHTSKPPDIRLFPSFIDRFRGVLKEKWHPDFDIKKKVIYLKVGEYDESAVRSFFYLSYLKNGHIFDLKGFYHNIVIMIKSMTGWDIPEGLVDELHYIEEKERGQLPDARRYKRYKDLFPERELPEGIKNYIRQQCESFLASAVLPASEPEWEEIFKNRTYVYNGGLALENLVSMSISDSGFFPNGKIDNSLSVWTNGKIVVFTISGGEAYDNTGFIEEMAPPESKPSVEPLNPEDVEYIHTNQYSDSNGLAVSEESRASWTYIKIRFKKDTGVSVIEQPQPIHIPLTPIKWHICEYRAFNNAYHALIDESVYNRSIENNLCNLQTRKKAYEDMQKNYEKVKNFYLWFSVLKYPKELENVRNQQIIALGKLLKDWGVVYKFWEQVLEQFPEETERFYKNKARELDEKIKKEFGWTRSSLMKQLQDAGSEELSKIFRKIVLELP</sequence>
<keyword evidence="1" id="KW-0812">Transmembrane</keyword>